<dbReference type="InterPro" id="IPR035892">
    <property type="entry name" value="C2_domain_sf"/>
</dbReference>
<feature type="coiled-coil region" evidence="1">
    <location>
        <begin position="275"/>
        <end position="586"/>
    </location>
</feature>
<dbReference type="GO" id="GO:0016020">
    <property type="term" value="C:membrane"/>
    <property type="evidence" value="ECO:0007669"/>
    <property type="project" value="TreeGrafter"/>
</dbReference>
<dbReference type="PROSITE" id="PS51911">
    <property type="entry name" value="C2_AIDA"/>
    <property type="match status" value="1"/>
</dbReference>
<feature type="region of interest" description="Disordered" evidence="2">
    <location>
        <begin position="1151"/>
        <end position="1194"/>
    </location>
</feature>
<evidence type="ECO:0000256" key="2">
    <source>
        <dbReference type="SAM" id="MobiDB-lite"/>
    </source>
</evidence>
<dbReference type="PANTHER" id="PTHR28654:SF1">
    <property type="entry name" value="AXIN INTERACTOR, DORSALIZATION-ASSOCIATED PROTEIN"/>
    <property type="match status" value="1"/>
</dbReference>
<feature type="coiled-coil region" evidence="1">
    <location>
        <begin position="655"/>
        <end position="771"/>
    </location>
</feature>
<feature type="compositionally biased region" description="Polar residues" evidence="2">
    <location>
        <begin position="1310"/>
        <end position="1332"/>
    </location>
</feature>
<sequence>MSSLRWTPESLRATIRDADALSAHWTRASASGHGTIRGEHAVAFLRPSGLSDGALSKIWKAATRGTGRLASAKELGECLELVAREMEAPNAAFVTPGAGGEGKSVGGGIVESPRTPASASATTVKAAPMTDAERRKYFGHFRTLDVEGKGAVSVDGAVKFLSKAALPMLSVQLCVARASRGASTVDREAFAAAMHDVYALIRAQGNTPVTPMMTPSASVAPSAPVPSVSDASVSKLEDNFFASAGAPTLGASALEATSAMSLDSLNDSGEIERLERESQARAEKAKREVQAADAKRAAAEARIARAQRAIDAADEDVNAARAAVEAAEAEAERMKRDATARLDNARQQHAELVQKESRVKADAQQLIAAKKAQYQSTLAEYERLRAQVANASAVAALPVKAMQDKLSKIEAETRSLKTQTDKAAADASQALMKRAVEVAKAERAKAAAMREMQAVDAKLEMETSRSQKQLEALQAETEALIAKREAKTASHPAVMEDLSAKIQKCREDAVKEKEKTESTIAACDKERSDLEAKVSLAKAELEAAKSVMDSDLATHKLKLEEKRTSHEEVSEAVRQALEKRRALAENQAMEMSVLDDKIIEAESALKAEEAAFDAQEQSHQKEMSTKEGVLANLNSKIDAMRAQMEDKYLMSQQALSQIEARIDAAELKFEEQQQEMELGMARLGQESDELTEKLRVAKEKDEQNAKDKVQNQVLVASKRAEVEELKQEISTESSRIEREVSEAQTEFATANAALDAERSALSNALQKLRETLPKSAAVLAQIEALRSSKETTELYRMEAEDTAEKAMTSYEEVLRRLENIAMQEAENAADAGEPLFADAQAALASAGAVTFDSNSFQPAEGPGHERLPSFVDFEVSPVMETKTPTLDADFGEPFGASDAFGEPDDIFAAGGGDVFAAPPATDVFATSNATDFDDVSFTMAPTSESQFRSFSLDEPEPEVPPADDFAAAEEPIESFGAFEEFQPEATGADSPFEPSAKSEPEVPPADDFTAAEEPIESFGAFEEFQPEATGADSPFEPSAKSLEFTGADTFEPMSDEARSPSEDPFAVSSPTEESAPAFTTFDNQAFTSNDDQQWQDDFASSPPREESSWNPDESTDDAFATAQKPSATFDSGFEANESVFATPSALAFQGGNEGGFSSLDESSAAPPTPAEDYTDARDEMEEEPHELYPIPPEDLSRSNAAWEKLRGDANAPGVTGEQIVSLATKTGLDNSDLAVIWNISCTPGASELSMHDFALFMHFLKHRVNGGELPYEVDAERRAYFLGAPEMIEQPPSPPTIYAETVEDSDQMPAPSTYQTSFNEASTSNAASAPQNASGDRLRIFIESVANVKEASKMSSAHFGVTLVDGEGTPIEPSQNTPIGVQVGPDDVMRVQGGVTLNSLPAEWPEGSAVVLELRHYKQKEKKMSTRCWSFMEKESIRLGLFGLPLAAKPADTKRRKVKLYNKGNPDLKIRFSFVGRDE</sequence>
<organism evidence="5 6">
    <name type="scientific">Ostreococcus lucimarinus (strain CCE9901)</name>
    <dbReference type="NCBI Taxonomy" id="436017"/>
    <lineage>
        <taxon>Eukaryota</taxon>
        <taxon>Viridiplantae</taxon>
        <taxon>Chlorophyta</taxon>
        <taxon>Mamiellophyceae</taxon>
        <taxon>Mamiellales</taxon>
        <taxon>Bathycoccaceae</taxon>
        <taxon>Ostreococcus</taxon>
    </lineage>
</organism>
<dbReference type="Gramene" id="ABO98282">
    <property type="protein sequence ID" value="ABO98282"/>
    <property type="gene ID" value="OSTLU_26192"/>
</dbReference>
<accession>A4S3W2</accession>
<keyword evidence="1" id="KW-0175">Coiled coil</keyword>
<dbReference type="EMBL" id="CP000590">
    <property type="protein sequence ID" value="ABO98282.1"/>
    <property type="molecule type" value="Genomic_DNA"/>
</dbReference>
<dbReference type="PANTHER" id="PTHR28654">
    <property type="entry name" value="AXIN INTERACTOR, DORSALIZATION-ASSOCIATED PROTEIN"/>
    <property type="match status" value="1"/>
</dbReference>
<evidence type="ECO:0008006" key="7">
    <source>
        <dbReference type="Google" id="ProtNLM"/>
    </source>
</evidence>
<dbReference type="GO" id="GO:0035091">
    <property type="term" value="F:phosphatidylinositol binding"/>
    <property type="evidence" value="ECO:0007669"/>
    <property type="project" value="TreeGrafter"/>
</dbReference>
<protein>
    <recommendedName>
        <fullName evidence="7">EH domain-containing protein</fullName>
    </recommendedName>
</protein>
<dbReference type="Proteomes" id="UP000001568">
    <property type="component" value="Chromosome 10"/>
</dbReference>
<dbReference type="OrthoDB" id="428576at2759"/>
<feature type="compositionally biased region" description="Polar residues" evidence="2">
    <location>
        <begin position="1080"/>
        <end position="1092"/>
    </location>
</feature>
<keyword evidence="6" id="KW-1185">Reference proteome</keyword>
<dbReference type="GeneID" id="5004028"/>
<evidence type="ECO:0000259" key="4">
    <source>
        <dbReference type="PROSITE" id="PS51911"/>
    </source>
</evidence>
<evidence type="ECO:0000313" key="6">
    <source>
        <dbReference type="Proteomes" id="UP000001568"/>
    </source>
</evidence>
<evidence type="ECO:0000259" key="3">
    <source>
        <dbReference type="PROSITE" id="PS50031"/>
    </source>
</evidence>
<dbReference type="OMA" id="IWNISCT"/>
<evidence type="ECO:0000313" key="5">
    <source>
        <dbReference type="EMBL" id="ABO98282.1"/>
    </source>
</evidence>
<proteinExistence type="predicted"/>
<feature type="region of interest" description="Disordered" evidence="2">
    <location>
        <begin position="951"/>
        <end position="1131"/>
    </location>
</feature>
<dbReference type="RefSeq" id="XP_001419989.1">
    <property type="nucleotide sequence ID" value="XM_001419952.1"/>
</dbReference>
<feature type="domain" description="EH" evidence="3">
    <location>
        <begin position="1194"/>
        <end position="1273"/>
    </location>
</feature>
<name>A4S3W2_OSTLU</name>
<dbReference type="Gene3D" id="2.60.40.150">
    <property type="entry name" value="C2 domain"/>
    <property type="match status" value="1"/>
</dbReference>
<feature type="region of interest" description="Disordered" evidence="2">
    <location>
        <begin position="1307"/>
        <end position="1332"/>
    </location>
</feature>
<evidence type="ECO:0000256" key="1">
    <source>
        <dbReference type="SAM" id="Coils"/>
    </source>
</evidence>
<dbReference type="InterPro" id="IPR000261">
    <property type="entry name" value="EH_dom"/>
</dbReference>
<dbReference type="InterPro" id="IPR025939">
    <property type="entry name" value="Aida_C"/>
</dbReference>
<dbReference type="InterPro" id="IPR011992">
    <property type="entry name" value="EF-hand-dom_pair"/>
</dbReference>
<reference evidence="5 6" key="1">
    <citation type="journal article" date="2007" name="Proc. Natl. Acad. Sci. U.S.A.">
        <title>The tiny eukaryote Ostreococcus provides genomic insights into the paradox of plankton speciation.</title>
        <authorList>
            <person name="Palenik B."/>
            <person name="Grimwood J."/>
            <person name="Aerts A."/>
            <person name="Rouze P."/>
            <person name="Salamov A."/>
            <person name="Putnam N."/>
            <person name="Dupont C."/>
            <person name="Jorgensen R."/>
            <person name="Derelle E."/>
            <person name="Rombauts S."/>
            <person name="Zhou K."/>
            <person name="Otillar R."/>
            <person name="Merchant S.S."/>
            <person name="Podell S."/>
            <person name="Gaasterland T."/>
            <person name="Napoli C."/>
            <person name="Gendler K."/>
            <person name="Manuell A."/>
            <person name="Tai V."/>
            <person name="Vallon O."/>
            <person name="Piganeau G."/>
            <person name="Jancek S."/>
            <person name="Heijde M."/>
            <person name="Jabbari K."/>
            <person name="Bowler C."/>
            <person name="Lohr M."/>
            <person name="Robbens S."/>
            <person name="Werner G."/>
            <person name="Dubchak I."/>
            <person name="Pazour G.J."/>
            <person name="Ren Q."/>
            <person name="Paulsen I."/>
            <person name="Delwiche C."/>
            <person name="Schmutz J."/>
            <person name="Rokhsar D."/>
            <person name="Van de Peer Y."/>
            <person name="Moreau H."/>
            <person name="Grigoriev I.V."/>
        </authorList>
    </citation>
    <scope>NUCLEOTIDE SEQUENCE [LARGE SCALE GENOMIC DNA]</scope>
    <source>
        <strain evidence="5 6">CCE9901</strain>
    </source>
</reference>
<dbReference type="STRING" id="436017.A4S3W2"/>
<dbReference type="PROSITE" id="PS50031">
    <property type="entry name" value="EH"/>
    <property type="match status" value="2"/>
</dbReference>
<dbReference type="HOGENOM" id="CLU_252114_0_0_1"/>
<dbReference type="Pfam" id="PF14186">
    <property type="entry name" value="Aida_C2"/>
    <property type="match status" value="1"/>
</dbReference>
<feature type="coiled-coil region" evidence="1">
    <location>
        <begin position="800"/>
        <end position="827"/>
    </location>
</feature>
<feature type="domain" description="EH" evidence="3">
    <location>
        <begin position="17"/>
        <end position="96"/>
    </location>
</feature>
<gene>
    <name evidence="5" type="ORF">OSTLU_26192</name>
</gene>
<feature type="domain" description="C2 Aida-type" evidence="4">
    <location>
        <begin position="1327"/>
        <end position="1475"/>
    </location>
</feature>
<dbReference type="Gene3D" id="1.10.238.10">
    <property type="entry name" value="EF-hand"/>
    <property type="match status" value="2"/>
</dbReference>
<dbReference type="KEGG" id="olu:OSTLU_26192"/>
<dbReference type="SUPFAM" id="SSF47473">
    <property type="entry name" value="EF-hand"/>
    <property type="match status" value="2"/>
</dbReference>